<dbReference type="RefSeq" id="WP_175105247.1">
    <property type="nucleotide sequence ID" value="NZ_CADIKM010000010.1"/>
</dbReference>
<comment type="similarity">
    <text evidence="2">Belongs to the thioredoxin family. DsbA subfamily.</text>
</comment>
<dbReference type="EMBL" id="CADIKM010000010">
    <property type="protein sequence ID" value="CAB3788866.1"/>
    <property type="molecule type" value="Genomic_DNA"/>
</dbReference>
<organism evidence="11 12">
    <name type="scientific">Pararobbsia alpina</name>
    <dbReference type="NCBI Taxonomy" id="621374"/>
    <lineage>
        <taxon>Bacteria</taxon>
        <taxon>Pseudomonadati</taxon>
        <taxon>Pseudomonadota</taxon>
        <taxon>Betaproteobacteria</taxon>
        <taxon>Burkholderiales</taxon>
        <taxon>Burkholderiaceae</taxon>
        <taxon>Pararobbsia</taxon>
    </lineage>
</organism>
<accession>A0A6S7B5L7</accession>
<dbReference type="Proteomes" id="UP000494115">
    <property type="component" value="Unassembled WGS sequence"/>
</dbReference>
<keyword evidence="3 9" id="KW-0732">Signal</keyword>
<keyword evidence="5 7" id="KW-1015">Disulfide bond</keyword>
<keyword evidence="6" id="KW-0676">Redox-active center</keyword>
<dbReference type="CDD" id="cd03019">
    <property type="entry name" value="DsbA_DsbA"/>
    <property type="match status" value="1"/>
</dbReference>
<evidence type="ECO:0000256" key="9">
    <source>
        <dbReference type="SAM" id="SignalP"/>
    </source>
</evidence>
<comment type="subcellular location">
    <subcellularLocation>
        <location evidence="1 7">Periplasm</location>
    </subcellularLocation>
</comment>
<evidence type="ECO:0000256" key="1">
    <source>
        <dbReference type="ARBA" id="ARBA00004418"/>
    </source>
</evidence>
<evidence type="ECO:0000313" key="11">
    <source>
        <dbReference type="EMBL" id="CAB3788866.1"/>
    </source>
</evidence>
<dbReference type="PANTHER" id="PTHR35891">
    <property type="entry name" value="THIOL:DISULFIDE INTERCHANGE PROTEIN DSBA"/>
    <property type="match status" value="1"/>
</dbReference>
<keyword evidence="12" id="KW-1185">Reference proteome</keyword>
<dbReference type="Gene3D" id="3.40.30.10">
    <property type="entry name" value="Glutaredoxin"/>
    <property type="match status" value="1"/>
</dbReference>
<feature type="signal peptide" evidence="9">
    <location>
        <begin position="1"/>
        <end position="25"/>
    </location>
</feature>
<feature type="disulfide bond" description="Redox-active" evidence="8">
    <location>
        <begin position="62"/>
        <end position="65"/>
    </location>
</feature>
<dbReference type="SUPFAM" id="SSF52833">
    <property type="entry name" value="Thioredoxin-like"/>
    <property type="match status" value="1"/>
</dbReference>
<feature type="chain" id="PRO_5028988211" description="Thiol:disulfide interchange protein" evidence="9">
    <location>
        <begin position="26"/>
        <end position="216"/>
    </location>
</feature>
<dbReference type="PANTHER" id="PTHR35891:SF3">
    <property type="entry name" value="THIOL:DISULFIDE INTERCHANGE PROTEIN DSBL"/>
    <property type="match status" value="1"/>
</dbReference>
<dbReference type="InterPro" id="IPR050824">
    <property type="entry name" value="Thiol_disulfide_DsbA"/>
</dbReference>
<dbReference type="InterPro" id="IPR017937">
    <property type="entry name" value="Thioredoxin_CS"/>
</dbReference>
<evidence type="ECO:0000256" key="5">
    <source>
        <dbReference type="ARBA" id="ARBA00023157"/>
    </source>
</evidence>
<evidence type="ECO:0000256" key="4">
    <source>
        <dbReference type="ARBA" id="ARBA00022764"/>
    </source>
</evidence>
<name>A0A6S7B5L7_9BURK</name>
<gene>
    <name evidence="11" type="primary">dsbA</name>
    <name evidence="11" type="ORF">LMG28138_02695</name>
</gene>
<evidence type="ECO:0000256" key="2">
    <source>
        <dbReference type="ARBA" id="ARBA00005791"/>
    </source>
</evidence>
<keyword evidence="4 7" id="KW-0574">Periplasm</keyword>
<dbReference type="PROSITE" id="PS51352">
    <property type="entry name" value="THIOREDOXIN_2"/>
    <property type="match status" value="1"/>
</dbReference>
<dbReference type="GO" id="GO:0015036">
    <property type="term" value="F:disulfide oxidoreductase activity"/>
    <property type="evidence" value="ECO:0007669"/>
    <property type="project" value="UniProtKB-ARBA"/>
</dbReference>
<dbReference type="InterPro" id="IPR001853">
    <property type="entry name" value="DSBA-like_thioredoxin_dom"/>
</dbReference>
<reference evidence="11 12" key="1">
    <citation type="submission" date="2020-04" db="EMBL/GenBank/DDBJ databases">
        <authorList>
            <person name="De Canck E."/>
        </authorList>
    </citation>
    <scope>NUCLEOTIDE SEQUENCE [LARGE SCALE GENOMIC DNA]</scope>
    <source>
        <strain evidence="11 12">LMG 28138</strain>
    </source>
</reference>
<evidence type="ECO:0000256" key="3">
    <source>
        <dbReference type="ARBA" id="ARBA00022729"/>
    </source>
</evidence>
<dbReference type="InterPro" id="IPR013766">
    <property type="entry name" value="Thioredoxin_domain"/>
</dbReference>
<dbReference type="PIRSF" id="PIRSF001488">
    <property type="entry name" value="Tdi_protein"/>
    <property type="match status" value="1"/>
</dbReference>
<protein>
    <recommendedName>
        <fullName evidence="7">Thiol:disulfide interchange protein</fullName>
    </recommendedName>
</protein>
<dbReference type="InterPro" id="IPR036249">
    <property type="entry name" value="Thioredoxin-like_sf"/>
</dbReference>
<evidence type="ECO:0000256" key="8">
    <source>
        <dbReference type="PIRSR" id="PIRSR001488-1"/>
    </source>
</evidence>
<dbReference type="AlphaFoldDB" id="A0A6S7B5L7"/>
<proteinExistence type="inferred from homology"/>
<dbReference type="InterPro" id="IPR023205">
    <property type="entry name" value="DsbA/DsbL"/>
</dbReference>
<dbReference type="GO" id="GO:0042597">
    <property type="term" value="C:periplasmic space"/>
    <property type="evidence" value="ECO:0007669"/>
    <property type="project" value="UniProtKB-SubCell"/>
</dbReference>
<dbReference type="Pfam" id="PF01323">
    <property type="entry name" value="DSBA"/>
    <property type="match status" value="1"/>
</dbReference>
<evidence type="ECO:0000256" key="6">
    <source>
        <dbReference type="ARBA" id="ARBA00023284"/>
    </source>
</evidence>
<sequence length="216" mass="24184">MNKLIRTLFASLVLGAAFASAPSFASPAAPVNGKDYKTLPTQQTVDVSAGKIEVTEFFWYGCPHCNEFEPILEGWLKKQDPDVVFKRVPVAFQPQFVPHQKLYHALVELGVEPQLTSKIFHEIHVERDYLLTPETQADFLAKNGVDKQKFLAAYNSFANDSMIKRDDQMIESYQIDGVPTIAVQGKYETGPGITNSLESTLQVLDYLVAQVRAKKM</sequence>
<evidence type="ECO:0000256" key="7">
    <source>
        <dbReference type="PIRNR" id="PIRNR001488"/>
    </source>
</evidence>
<evidence type="ECO:0000259" key="10">
    <source>
        <dbReference type="PROSITE" id="PS51352"/>
    </source>
</evidence>
<dbReference type="PROSITE" id="PS00194">
    <property type="entry name" value="THIOREDOXIN_1"/>
    <property type="match status" value="1"/>
</dbReference>
<evidence type="ECO:0000313" key="12">
    <source>
        <dbReference type="Proteomes" id="UP000494115"/>
    </source>
</evidence>
<feature type="domain" description="Thioredoxin" evidence="10">
    <location>
        <begin position="15"/>
        <end position="209"/>
    </location>
</feature>